<evidence type="ECO:0000256" key="1">
    <source>
        <dbReference type="SAM" id="Phobius"/>
    </source>
</evidence>
<feature type="transmembrane region" description="Helical" evidence="1">
    <location>
        <begin position="70"/>
        <end position="89"/>
    </location>
</feature>
<keyword evidence="1" id="KW-1133">Transmembrane helix</keyword>
<sequence length="203" mass="23239">MFWMYSWIALTHFLGGLTMFLFHASTYKMTLGTMSMYCYEDRCWTVKKERNPYAHDYNLLRNLNGYYNEAHYGIAFGLCLFIYGLASGLRLTRAVENLGFILNALLVLGSFLMLPIVSLECIAWIYGHRLEANSSPDCHTIKIRAINDLVIVSTVLVTATFQLVMSWRYVRMRPNAIIEPLIASARMSIKESEKSGFTSHHVA</sequence>
<keyword evidence="1" id="KW-0812">Transmembrane</keyword>
<organism evidence="2 3">
    <name type="scientific">Calicophoron daubneyi</name>
    <name type="common">Rumen fluke</name>
    <name type="synonym">Paramphistomum daubneyi</name>
    <dbReference type="NCBI Taxonomy" id="300641"/>
    <lineage>
        <taxon>Eukaryota</taxon>
        <taxon>Metazoa</taxon>
        <taxon>Spiralia</taxon>
        <taxon>Lophotrochozoa</taxon>
        <taxon>Platyhelminthes</taxon>
        <taxon>Trematoda</taxon>
        <taxon>Digenea</taxon>
        <taxon>Plagiorchiida</taxon>
        <taxon>Pronocephalata</taxon>
        <taxon>Paramphistomoidea</taxon>
        <taxon>Paramphistomidae</taxon>
        <taxon>Calicophoron</taxon>
    </lineage>
</organism>
<dbReference type="Proteomes" id="UP001497525">
    <property type="component" value="Unassembled WGS sequence"/>
</dbReference>
<proteinExistence type="predicted"/>
<dbReference type="AlphaFoldDB" id="A0AAV2T409"/>
<feature type="transmembrane region" description="Helical" evidence="1">
    <location>
        <begin position="101"/>
        <end position="126"/>
    </location>
</feature>
<evidence type="ECO:0000313" key="2">
    <source>
        <dbReference type="EMBL" id="CAL5132203.1"/>
    </source>
</evidence>
<accession>A0AAV2T409</accession>
<name>A0AAV2T409_CALDB</name>
<dbReference type="EMBL" id="CAXLJL010000123">
    <property type="protein sequence ID" value="CAL5132203.1"/>
    <property type="molecule type" value="Genomic_DNA"/>
</dbReference>
<protein>
    <submittedName>
        <fullName evidence="2">Uncharacterized protein</fullName>
    </submittedName>
</protein>
<evidence type="ECO:0000313" key="3">
    <source>
        <dbReference type="Proteomes" id="UP001497525"/>
    </source>
</evidence>
<feature type="transmembrane region" description="Helical" evidence="1">
    <location>
        <begin position="146"/>
        <end position="165"/>
    </location>
</feature>
<gene>
    <name evidence="2" type="ORF">CDAUBV1_LOCUS5047</name>
</gene>
<keyword evidence="1" id="KW-0472">Membrane</keyword>
<reference evidence="2" key="1">
    <citation type="submission" date="2024-06" db="EMBL/GenBank/DDBJ databases">
        <authorList>
            <person name="Liu X."/>
            <person name="Lenzi L."/>
            <person name="Haldenby T S."/>
            <person name="Uol C."/>
        </authorList>
    </citation>
    <scope>NUCLEOTIDE SEQUENCE</scope>
</reference>
<comment type="caution">
    <text evidence="2">The sequence shown here is derived from an EMBL/GenBank/DDBJ whole genome shotgun (WGS) entry which is preliminary data.</text>
</comment>